<comment type="caution">
    <text evidence="5">The sequence shown here is derived from an EMBL/GenBank/DDBJ whole genome shotgun (WGS) entry which is preliminary data.</text>
</comment>
<reference evidence="4 7" key="1">
    <citation type="submission" date="2018-02" db="EMBL/GenBank/DDBJ databases">
        <title>Deep subsurface shale carbon reservoir microbial communities from Ohio and West Virginia, USA.</title>
        <authorList>
            <person name="Wrighton K."/>
        </authorList>
    </citation>
    <scope>NUCLEOTIDE SEQUENCE [LARGE SCALE GENOMIC DNA]</scope>
    <source>
        <strain evidence="4 7">UTICA-S1B6</strain>
    </source>
</reference>
<feature type="compositionally biased region" description="Polar residues" evidence="1">
    <location>
        <begin position="70"/>
        <end position="80"/>
    </location>
</feature>
<evidence type="ECO:0000256" key="1">
    <source>
        <dbReference type="SAM" id="MobiDB-lite"/>
    </source>
</evidence>
<name>A0A2S6G6T4_9GAMM</name>
<dbReference type="PANTHER" id="PTHR36505:SF1">
    <property type="entry name" value="BLR1072 PROTEIN"/>
    <property type="match status" value="1"/>
</dbReference>
<protein>
    <submittedName>
        <fullName evidence="5">Sporulation protein YlmC with PRC-barrel domain</fullName>
    </submittedName>
</protein>
<evidence type="ECO:0000313" key="7">
    <source>
        <dbReference type="Proteomes" id="UP000239648"/>
    </source>
</evidence>
<dbReference type="RefSeq" id="WP_104415969.1">
    <property type="nucleotide sequence ID" value="NZ_PTIT01000010.1"/>
</dbReference>
<dbReference type="EMBL" id="PTIU01000009">
    <property type="protein sequence ID" value="PPK54853.1"/>
    <property type="molecule type" value="Genomic_DNA"/>
</dbReference>
<feature type="compositionally biased region" description="Polar residues" evidence="1">
    <location>
        <begin position="36"/>
        <end position="48"/>
    </location>
</feature>
<dbReference type="SUPFAM" id="SSF50346">
    <property type="entry name" value="PRC-barrel domain"/>
    <property type="match status" value="1"/>
</dbReference>
<keyword evidence="7" id="KW-1185">Reference proteome</keyword>
<dbReference type="OrthoDB" id="6366681at2"/>
<evidence type="ECO:0000313" key="6">
    <source>
        <dbReference type="Proteomes" id="UP000239446"/>
    </source>
</evidence>
<accession>A0A2S6G6T4</accession>
<feature type="region of interest" description="Disordered" evidence="1">
    <location>
        <begin position="28"/>
        <end position="80"/>
    </location>
</feature>
<dbReference type="InterPro" id="IPR027275">
    <property type="entry name" value="PRC-brl_dom"/>
</dbReference>
<feature type="compositionally biased region" description="Basic and acidic residues" evidence="1">
    <location>
        <begin position="49"/>
        <end position="66"/>
    </location>
</feature>
<evidence type="ECO:0000313" key="4">
    <source>
        <dbReference type="EMBL" id="PPK51633.1"/>
    </source>
</evidence>
<dbReference type="Proteomes" id="UP000239648">
    <property type="component" value="Unassembled WGS sequence"/>
</dbReference>
<dbReference type="Proteomes" id="UP000239446">
    <property type="component" value="Unassembled WGS sequence"/>
</dbReference>
<dbReference type="Gene3D" id="2.30.30.240">
    <property type="entry name" value="PRC-barrel domain"/>
    <property type="match status" value="1"/>
</dbReference>
<evidence type="ECO:0000256" key="2">
    <source>
        <dbReference type="SAM" id="SignalP"/>
    </source>
</evidence>
<dbReference type="Pfam" id="PF05239">
    <property type="entry name" value="PRC"/>
    <property type="match status" value="1"/>
</dbReference>
<sequence>MNKLRSMALYALVAPVLTLGAGSVLAAGQDGDQQKESSQYEQSAGQSDSKMKSDGKMHSDSNKAMRDQSGMKNQDYIASTPANGMRASGLIGAEITTTGDENVGEVSDLIIDQNGQVVAVVVGVGGFLGMGEKDVAISWDQLTASGTSDGQKLRVNVTRDELQSAPKFEKQN</sequence>
<dbReference type="AlphaFoldDB" id="A0A2S6G6T4"/>
<feature type="domain" description="PRC-barrel" evidence="3">
    <location>
        <begin position="84"/>
        <end position="161"/>
    </location>
</feature>
<feature type="signal peptide" evidence="2">
    <location>
        <begin position="1"/>
        <end position="26"/>
    </location>
</feature>
<organism evidence="5 6">
    <name type="scientific">Marinobacter persicus</name>
    <dbReference type="NCBI Taxonomy" id="930118"/>
    <lineage>
        <taxon>Bacteria</taxon>
        <taxon>Pseudomonadati</taxon>
        <taxon>Pseudomonadota</taxon>
        <taxon>Gammaproteobacteria</taxon>
        <taxon>Pseudomonadales</taxon>
        <taxon>Marinobacteraceae</taxon>
        <taxon>Marinobacter</taxon>
    </lineage>
</organism>
<dbReference type="EMBL" id="PTIT01000010">
    <property type="protein sequence ID" value="PPK51633.1"/>
    <property type="molecule type" value="Genomic_DNA"/>
</dbReference>
<proteinExistence type="predicted"/>
<evidence type="ECO:0000313" key="5">
    <source>
        <dbReference type="EMBL" id="PPK54853.1"/>
    </source>
</evidence>
<dbReference type="PANTHER" id="PTHR36505">
    <property type="entry name" value="BLR1072 PROTEIN"/>
    <property type="match status" value="1"/>
</dbReference>
<gene>
    <name evidence="5" type="ORF">B0H24_100931</name>
    <name evidence="4" type="ORF">BY455_11031</name>
</gene>
<evidence type="ECO:0000259" key="3">
    <source>
        <dbReference type="Pfam" id="PF05239"/>
    </source>
</evidence>
<keyword evidence="2" id="KW-0732">Signal</keyword>
<reference evidence="5 6" key="2">
    <citation type="submission" date="2018-02" db="EMBL/GenBank/DDBJ databases">
        <title>Subsurface microbial communities from deep shales in Ohio and West Virginia, USA.</title>
        <authorList>
            <person name="Wrighton K."/>
        </authorList>
    </citation>
    <scope>NUCLEOTIDE SEQUENCE [LARGE SCALE GENOMIC DNA]</scope>
    <source>
        <strain evidence="5 6">UTICA-S1B9</strain>
    </source>
</reference>
<dbReference type="InterPro" id="IPR011033">
    <property type="entry name" value="PRC_barrel-like_sf"/>
</dbReference>
<feature type="chain" id="PRO_5015723207" evidence="2">
    <location>
        <begin position="27"/>
        <end position="172"/>
    </location>
</feature>